<dbReference type="Gene3D" id="3.90.1150.10">
    <property type="entry name" value="Aspartate Aminotransferase, domain 1"/>
    <property type="match status" value="1"/>
</dbReference>
<dbReference type="SUPFAM" id="SSF53383">
    <property type="entry name" value="PLP-dependent transferases"/>
    <property type="match status" value="1"/>
</dbReference>
<comment type="cofactor">
    <cofactor evidence="1">
        <name>pyridoxal 5'-phosphate</name>
        <dbReference type="ChEBI" id="CHEBI:597326"/>
    </cofactor>
</comment>
<keyword evidence="7" id="KW-1185">Reference proteome</keyword>
<evidence type="ECO:0000256" key="4">
    <source>
        <dbReference type="ARBA" id="ARBA00022898"/>
    </source>
</evidence>
<evidence type="ECO:0000256" key="3">
    <source>
        <dbReference type="ARBA" id="ARBA00022679"/>
    </source>
</evidence>
<dbReference type="InterPro" id="IPR015424">
    <property type="entry name" value="PyrdxlP-dep_Trfase"/>
</dbReference>
<dbReference type="Gene3D" id="3.40.640.10">
    <property type="entry name" value="Type I PLP-dependent aspartate aminotransferase-like (Major domain)"/>
    <property type="match status" value="1"/>
</dbReference>
<dbReference type="InterPro" id="IPR015422">
    <property type="entry name" value="PyrdxlP-dep_Trfase_small"/>
</dbReference>
<dbReference type="EMBL" id="JBHTMV010000009">
    <property type="protein sequence ID" value="MFD1294940.1"/>
    <property type="molecule type" value="Genomic_DNA"/>
</dbReference>
<dbReference type="NCBIfam" id="NF009079">
    <property type="entry name" value="PRK12414.1"/>
    <property type="match status" value="1"/>
</dbReference>
<dbReference type="PANTHER" id="PTHR43807">
    <property type="entry name" value="FI04487P"/>
    <property type="match status" value="1"/>
</dbReference>
<gene>
    <name evidence="6" type="ORF">ACFQ5N_13940</name>
</gene>
<dbReference type="RefSeq" id="WP_386810366.1">
    <property type="nucleotide sequence ID" value="NZ_JBHTMV010000009.1"/>
</dbReference>
<comment type="caution">
    <text evidence="6">The sequence shown here is derived from an EMBL/GenBank/DDBJ whole genome shotgun (WGS) entry which is preliminary data.</text>
</comment>
<evidence type="ECO:0000256" key="2">
    <source>
        <dbReference type="ARBA" id="ARBA00022576"/>
    </source>
</evidence>
<reference evidence="7" key="1">
    <citation type="journal article" date="2019" name="Int. J. Syst. Evol. Microbiol.">
        <title>The Global Catalogue of Microorganisms (GCM) 10K type strain sequencing project: providing services to taxonomists for standard genome sequencing and annotation.</title>
        <authorList>
            <consortium name="The Broad Institute Genomics Platform"/>
            <consortium name="The Broad Institute Genome Sequencing Center for Infectious Disease"/>
            <person name="Wu L."/>
            <person name="Ma J."/>
        </authorList>
    </citation>
    <scope>NUCLEOTIDE SEQUENCE [LARGE SCALE GENOMIC DNA]</scope>
    <source>
        <strain evidence="7">CCUG 62221</strain>
    </source>
</reference>
<dbReference type="NCBIfam" id="NF006569">
    <property type="entry name" value="PRK09082.1"/>
    <property type="match status" value="1"/>
</dbReference>
<keyword evidence="2 6" id="KW-0032">Aminotransferase</keyword>
<organism evidence="6 7">
    <name type="scientific">Lutibacter holmesii</name>
    <dbReference type="NCBI Taxonomy" id="1137985"/>
    <lineage>
        <taxon>Bacteria</taxon>
        <taxon>Pseudomonadati</taxon>
        <taxon>Bacteroidota</taxon>
        <taxon>Flavobacteriia</taxon>
        <taxon>Flavobacteriales</taxon>
        <taxon>Flavobacteriaceae</taxon>
        <taxon>Lutibacter</taxon>
    </lineage>
</organism>
<sequence length="385" mass="43726">MPTYQSKIQSKLPEVSTSIFSVMSGLAAAHQALNLSQGFPDFESDPKLIALQHKAMLSNKNQYAPMPGIFDLRKEISKKMELLYGVSYHPETEITVTAGATQAIFTAIAATIKKDDEVIIFKPAYDSYEPSIRVFGGKVISYQIDPETFEINWVEVEQLITSKTKMVIINTPHNPSGQIMAKNDMKQLERILKGTNIVLLSDEVYEHIIFDGEQHQTAALFPALAERTFITASFGKTFHNTGWKVGYCLAPSNLMAEFRKVHQFNVFSVHHPTQVALAQYLKTPTNYLELNSFYQKKRDLFLSLLKESRFKFVPSKGTYFQLLNFKEITSESDFDFAMRLTKEQKIASIPISVFNKHHLDTHVLRFCFAKTDDTLKKAAEILCNI</sequence>
<dbReference type="Proteomes" id="UP001597241">
    <property type="component" value="Unassembled WGS sequence"/>
</dbReference>
<evidence type="ECO:0000259" key="5">
    <source>
        <dbReference type="Pfam" id="PF00155"/>
    </source>
</evidence>
<evidence type="ECO:0000313" key="6">
    <source>
        <dbReference type="EMBL" id="MFD1294940.1"/>
    </source>
</evidence>
<proteinExistence type="predicted"/>
<keyword evidence="4" id="KW-0663">Pyridoxal phosphate</keyword>
<dbReference type="CDD" id="cd00609">
    <property type="entry name" value="AAT_like"/>
    <property type="match status" value="1"/>
</dbReference>
<evidence type="ECO:0000256" key="1">
    <source>
        <dbReference type="ARBA" id="ARBA00001933"/>
    </source>
</evidence>
<dbReference type="InterPro" id="IPR004839">
    <property type="entry name" value="Aminotransferase_I/II_large"/>
</dbReference>
<dbReference type="InterPro" id="IPR015421">
    <property type="entry name" value="PyrdxlP-dep_Trfase_major"/>
</dbReference>
<dbReference type="GO" id="GO:0008483">
    <property type="term" value="F:transaminase activity"/>
    <property type="evidence" value="ECO:0007669"/>
    <property type="project" value="UniProtKB-KW"/>
</dbReference>
<dbReference type="InterPro" id="IPR051326">
    <property type="entry name" value="Kynurenine-oxoglutarate_AT"/>
</dbReference>
<evidence type="ECO:0000313" key="7">
    <source>
        <dbReference type="Proteomes" id="UP001597241"/>
    </source>
</evidence>
<dbReference type="PANTHER" id="PTHR43807:SF20">
    <property type="entry name" value="FI04487P"/>
    <property type="match status" value="1"/>
</dbReference>
<dbReference type="Pfam" id="PF00155">
    <property type="entry name" value="Aminotran_1_2"/>
    <property type="match status" value="1"/>
</dbReference>
<protein>
    <submittedName>
        <fullName evidence="6">Methionine aminotransferase</fullName>
    </submittedName>
</protein>
<name>A0ABW3WUG0_9FLAO</name>
<keyword evidence="3" id="KW-0808">Transferase</keyword>
<feature type="domain" description="Aminotransferase class I/classII large" evidence="5">
    <location>
        <begin position="33"/>
        <end position="381"/>
    </location>
</feature>
<accession>A0ABW3WUG0</accession>